<dbReference type="AlphaFoldDB" id="T1KML3"/>
<protein>
    <submittedName>
        <fullName evidence="3">Uncharacterized protein</fullName>
    </submittedName>
</protein>
<keyword evidence="2" id="KW-1133">Transmembrane helix</keyword>
<reference evidence="4" key="1">
    <citation type="submission" date="2011-08" db="EMBL/GenBank/DDBJ databases">
        <authorList>
            <person name="Rombauts S."/>
        </authorList>
    </citation>
    <scope>NUCLEOTIDE SEQUENCE</scope>
    <source>
        <strain evidence="4">London</strain>
    </source>
</reference>
<evidence type="ECO:0000256" key="2">
    <source>
        <dbReference type="SAM" id="Phobius"/>
    </source>
</evidence>
<dbReference type="EMBL" id="CAEY01000246">
    <property type="status" value="NOT_ANNOTATED_CDS"/>
    <property type="molecule type" value="Genomic_DNA"/>
</dbReference>
<evidence type="ECO:0000313" key="4">
    <source>
        <dbReference type="Proteomes" id="UP000015104"/>
    </source>
</evidence>
<keyword evidence="2" id="KW-0812">Transmembrane</keyword>
<feature type="compositionally biased region" description="Low complexity" evidence="1">
    <location>
        <begin position="45"/>
        <end position="78"/>
    </location>
</feature>
<evidence type="ECO:0000256" key="1">
    <source>
        <dbReference type="SAM" id="MobiDB-lite"/>
    </source>
</evidence>
<proteinExistence type="predicted"/>
<feature type="transmembrane region" description="Helical" evidence="2">
    <location>
        <begin position="354"/>
        <end position="375"/>
    </location>
</feature>
<evidence type="ECO:0000313" key="3">
    <source>
        <dbReference type="EnsemblMetazoa" id="tetur15g02030.1"/>
    </source>
</evidence>
<keyword evidence="2" id="KW-0472">Membrane</keyword>
<organism evidence="3 4">
    <name type="scientific">Tetranychus urticae</name>
    <name type="common">Two-spotted spider mite</name>
    <dbReference type="NCBI Taxonomy" id="32264"/>
    <lineage>
        <taxon>Eukaryota</taxon>
        <taxon>Metazoa</taxon>
        <taxon>Ecdysozoa</taxon>
        <taxon>Arthropoda</taxon>
        <taxon>Chelicerata</taxon>
        <taxon>Arachnida</taxon>
        <taxon>Acari</taxon>
        <taxon>Acariformes</taxon>
        <taxon>Trombidiformes</taxon>
        <taxon>Prostigmata</taxon>
        <taxon>Eleutherengona</taxon>
        <taxon>Raphignathae</taxon>
        <taxon>Tetranychoidea</taxon>
        <taxon>Tetranychidae</taxon>
        <taxon>Tetranychus</taxon>
    </lineage>
</organism>
<feature type="compositionally biased region" description="Basic residues" evidence="1">
    <location>
        <begin position="93"/>
        <end position="105"/>
    </location>
</feature>
<dbReference type="Proteomes" id="UP000015104">
    <property type="component" value="Unassembled WGS sequence"/>
</dbReference>
<keyword evidence="4" id="KW-1185">Reference proteome</keyword>
<feature type="region of interest" description="Disordered" evidence="1">
    <location>
        <begin position="1"/>
        <end position="126"/>
    </location>
</feature>
<feature type="compositionally biased region" description="Basic residues" evidence="1">
    <location>
        <begin position="28"/>
        <end position="44"/>
    </location>
</feature>
<name>T1KML3_TETUR</name>
<accession>T1KML3</accession>
<dbReference type="EnsemblMetazoa" id="tetur15g02030.1">
    <property type="protein sequence ID" value="tetur15g02030.1"/>
    <property type="gene ID" value="tetur15g02030"/>
</dbReference>
<dbReference type="HOGENOM" id="CLU_970847_0_0_1"/>
<reference evidence="3" key="2">
    <citation type="submission" date="2015-06" db="UniProtKB">
        <authorList>
            <consortium name="EnsemblMetazoa"/>
        </authorList>
    </citation>
    <scope>IDENTIFICATION</scope>
</reference>
<sequence length="378" mass="41528">MRPKTSDPLVDSDTGHHQHQHQYPSHQQYHHPNHQNHHLIHRQQQHQPQHYSQSYHSSQQNSQHHHPSSSNQRTSSPSVLTTSSDDREEVPMVRHHHHSSSRRHNGGSVYSTTIDRRRSKHHSQSIVPRSTLARGSIVSYGPGPMRNYQRTATLRSTRSFPGLVMAQVGTFDGEPCPVHGSNHHLHPGPYPPPPPTASLTMNPRHLSMASHHPIVNPYEHAASSSLLAHPVHSQPMLTVKRFNSLSDLRRPSLQPLIAYPVNGSALGLGQPQGAPTPSNYDCSGKSMGNKLPLPTYVGTMFRNNNGSTSFVPSGASMMIPGHGPAPIEAIKSHLANQANPLIYDDTVCCKGHLIVLWIILTVVTIGVISGIILGVTAN</sequence>